<sequence length="347" mass="38491">MLLKRLTSIIFLAQCLPSYTNAGKQLWNISHVGSSSRGLLGLNYAGQWHAPDRILSATTEPSRISWDADVSGIYYGRPDCCFHSSTVLSDQCVERFGDLECGILEVIKSLFSRLSILLLGLVVNVHTLTLLNLPAYHRSRALHVIQGLSDDADFDSQVKAWEQLIRPLIEEWKTVCVLAALMSGATLAMFQISSFNNNSVTPALVYLTLICTMIAILLSSIIAIHLGAETRDSEFIHIWLKRFRSTDHRSLWGAWVIVFVPSVWTVWGALFFISSVVVLFWSESTAAAKTVNSFSLTASNSIVALEPSLHIPLLLTAVVFLGFFNILGVVFSFWKQGRQRSTPLEAA</sequence>
<feature type="chain" id="PRO_5002205437" evidence="2">
    <location>
        <begin position="23"/>
        <end position="347"/>
    </location>
</feature>
<evidence type="ECO:0000256" key="2">
    <source>
        <dbReference type="SAM" id="SignalP"/>
    </source>
</evidence>
<accession>A0A0C9WRC0</accession>
<organism evidence="3 4">
    <name type="scientific">Laccaria amethystina LaAM-08-1</name>
    <dbReference type="NCBI Taxonomy" id="1095629"/>
    <lineage>
        <taxon>Eukaryota</taxon>
        <taxon>Fungi</taxon>
        <taxon>Dikarya</taxon>
        <taxon>Basidiomycota</taxon>
        <taxon>Agaricomycotina</taxon>
        <taxon>Agaricomycetes</taxon>
        <taxon>Agaricomycetidae</taxon>
        <taxon>Agaricales</taxon>
        <taxon>Agaricineae</taxon>
        <taxon>Hydnangiaceae</taxon>
        <taxon>Laccaria</taxon>
    </lineage>
</organism>
<feature type="transmembrane region" description="Helical" evidence="1">
    <location>
        <begin position="249"/>
        <end position="282"/>
    </location>
</feature>
<proteinExistence type="predicted"/>
<dbReference type="STRING" id="1095629.A0A0C9WRC0"/>
<keyword evidence="4" id="KW-1185">Reference proteome</keyword>
<reference evidence="3 4" key="1">
    <citation type="submission" date="2014-04" db="EMBL/GenBank/DDBJ databases">
        <authorList>
            <consortium name="DOE Joint Genome Institute"/>
            <person name="Kuo A."/>
            <person name="Kohler A."/>
            <person name="Nagy L.G."/>
            <person name="Floudas D."/>
            <person name="Copeland A."/>
            <person name="Barry K.W."/>
            <person name="Cichocki N."/>
            <person name="Veneault-Fourrey C."/>
            <person name="LaButti K."/>
            <person name="Lindquist E.A."/>
            <person name="Lipzen A."/>
            <person name="Lundell T."/>
            <person name="Morin E."/>
            <person name="Murat C."/>
            <person name="Sun H."/>
            <person name="Tunlid A."/>
            <person name="Henrissat B."/>
            <person name="Grigoriev I.V."/>
            <person name="Hibbett D.S."/>
            <person name="Martin F."/>
            <person name="Nordberg H.P."/>
            <person name="Cantor M.N."/>
            <person name="Hua S.X."/>
        </authorList>
    </citation>
    <scope>NUCLEOTIDE SEQUENCE [LARGE SCALE GENOMIC DNA]</scope>
    <source>
        <strain evidence="3 4">LaAM-08-1</strain>
    </source>
</reference>
<feature type="transmembrane region" description="Helical" evidence="1">
    <location>
        <begin position="204"/>
        <end position="228"/>
    </location>
</feature>
<keyword evidence="1" id="KW-1133">Transmembrane helix</keyword>
<dbReference type="OrthoDB" id="3037750at2759"/>
<feature type="transmembrane region" description="Helical" evidence="1">
    <location>
        <begin position="114"/>
        <end position="133"/>
    </location>
</feature>
<evidence type="ECO:0000313" key="3">
    <source>
        <dbReference type="EMBL" id="KIK01060.1"/>
    </source>
</evidence>
<feature type="transmembrane region" description="Helical" evidence="1">
    <location>
        <begin position="174"/>
        <end position="192"/>
    </location>
</feature>
<dbReference type="HOGENOM" id="CLU_799425_0_0_1"/>
<dbReference type="AlphaFoldDB" id="A0A0C9WRC0"/>
<dbReference type="EMBL" id="KN838613">
    <property type="protein sequence ID" value="KIK01060.1"/>
    <property type="molecule type" value="Genomic_DNA"/>
</dbReference>
<reference evidence="4" key="2">
    <citation type="submission" date="2015-01" db="EMBL/GenBank/DDBJ databases">
        <title>Evolutionary Origins and Diversification of the Mycorrhizal Mutualists.</title>
        <authorList>
            <consortium name="DOE Joint Genome Institute"/>
            <consortium name="Mycorrhizal Genomics Consortium"/>
            <person name="Kohler A."/>
            <person name="Kuo A."/>
            <person name="Nagy L.G."/>
            <person name="Floudas D."/>
            <person name="Copeland A."/>
            <person name="Barry K.W."/>
            <person name="Cichocki N."/>
            <person name="Veneault-Fourrey C."/>
            <person name="LaButti K."/>
            <person name="Lindquist E.A."/>
            <person name="Lipzen A."/>
            <person name="Lundell T."/>
            <person name="Morin E."/>
            <person name="Murat C."/>
            <person name="Riley R."/>
            <person name="Ohm R."/>
            <person name="Sun H."/>
            <person name="Tunlid A."/>
            <person name="Henrissat B."/>
            <person name="Grigoriev I.V."/>
            <person name="Hibbett D.S."/>
            <person name="Martin F."/>
        </authorList>
    </citation>
    <scope>NUCLEOTIDE SEQUENCE [LARGE SCALE GENOMIC DNA]</scope>
    <source>
        <strain evidence="4">LaAM-08-1</strain>
    </source>
</reference>
<evidence type="ECO:0000256" key="1">
    <source>
        <dbReference type="SAM" id="Phobius"/>
    </source>
</evidence>
<dbReference type="Proteomes" id="UP000054477">
    <property type="component" value="Unassembled WGS sequence"/>
</dbReference>
<feature type="signal peptide" evidence="2">
    <location>
        <begin position="1"/>
        <end position="22"/>
    </location>
</feature>
<protein>
    <submittedName>
        <fullName evidence="3">Unplaced genomic scaffold K443scaffold_78, whole genome shotgun sequence</fullName>
    </submittedName>
</protein>
<name>A0A0C9WRC0_9AGAR</name>
<evidence type="ECO:0000313" key="4">
    <source>
        <dbReference type="Proteomes" id="UP000054477"/>
    </source>
</evidence>
<feature type="transmembrane region" description="Helical" evidence="1">
    <location>
        <begin position="309"/>
        <end position="334"/>
    </location>
</feature>
<keyword evidence="1" id="KW-0472">Membrane</keyword>
<keyword evidence="1" id="KW-0812">Transmembrane</keyword>
<gene>
    <name evidence="3" type="ORF">K443DRAFT_678749</name>
</gene>
<keyword evidence="2" id="KW-0732">Signal</keyword>